<keyword evidence="2" id="KW-1185">Reference proteome</keyword>
<name>A0A4Y2EI87_ARAVE</name>
<sequence length="108" mass="11867">MESNPRQPSRGQLDLLLIGLMNQPLLQTKQPTDSYEGVNCSVLQQSVACILRVGLLPESIPASDCEAATRDDDYGCFSLSSAGHQYQSRTCADNARLEMQQSRLHKVA</sequence>
<accession>A0A4Y2EI87</accession>
<gene>
    <name evidence="1" type="ORF">AVEN_224918_1</name>
</gene>
<evidence type="ECO:0000313" key="1">
    <source>
        <dbReference type="EMBL" id="GBM28521.1"/>
    </source>
</evidence>
<comment type="caution">
    <text evidence="1">The sequence shown here is derived from an EMBL/GenBank/DDBJ whole genome shotgun (WGS) entry which is preliminary data.</text>
</comment>
<proteinExistence type="predicted"/>
<dbReference type="AlphaFoldDB" id="A0A4Y2EI87"/>
<dbReference type="Proteomes" id="UP000499080">
    <property type="component" value="Unassembled WGS sequence"/>
</dbReference>
<protein>
    <submittedName>
        <fullName evidence="1">Uncharacterized protein</fullName>
    </submittedName>
</protein>
<reference evidence="1 2" key="1">
    <citation type="journal article" date="2019" name="Sci. Rep.">
        <title>Orb-weaving spider Araneus ventricosus genome elucidates the spidroin gene catalogue.</title>
        <authorList>
            <person name="Kono N."/>
            <person name="Nakamura H."/>
            <person name="Ohtoshi R."/>
            <person name="Moran D.A.P."/>
            <person name="Shinohara A."/>
            <person name="Yoshida Y."/>
            <person name="Fujiwara M."/>
            <person name="Mori M."/>
            <person name="Tomita M."/>
            <person name="Arakawa K."/>
        </authorList>
    </citation>
    <scope>NUCLEOTIDE SEQUENCE [LARGE SCALE GENOMIC DNA]</scope>
</reference>
<evidence type="ECO:0000313" key="2">
    <source>
        <dbReference type="Proteomes" id="UP000499080"/>
    </source>
</evidence>
<organism evidence="1 2">
    <name type="scientific">Araneus ventricosus</name>
    <name type="common">Orbweaver spider</name>
    <name type="synonym">Epeira ventricosa</name>
    <dbReference type="NCBI Taxonomy" id="182803"/>
    <lineage>
        <taxon>Eukaryota</taxon>
        <taxon>Metazoa</taxon>
        <taxon>Ecdysozoa</taxon>
        <taxon>Arthropoda</taxon>
        <taxon>Chelicerata</taxon>
        <taxon>Arachnida</taxon>
        <taxon>Araneae</taxon>
        <taxon>Araneomorphae</taxon>
        <taxon>Entelegynae</taxon>
        <taxon>Araneoidea</taxon>
        <taxon>Araneidae</taxon>
        <taxon>Araneus</taxon>
    </lineage>
</organism>
<dbReference type="EMBL" id="BGPR01092798">
    <property type="protein sequence ID" value="GBM28521.1"/>
    <property type="molecule type" value="Genomic_DNA"/>
</dbReference>